<feature type="domain" description="4Fe-4S ferredoxin-type" evidence="8">
    <location>
        <begin position="156"/>
        <end position="185"/>
    </location>
</feature>
<feature type="domain" description="4Fe-4S ferredoxin-type" evidence="8">
    <location>
        <begin position="116"/>
        <end position="146"/>
    </location>
</feature>
<dbReference type="AlphaFoldDB" id="A0A923NP32"/>
<evidence type="ECO:0000256" key="2">
    <source>
        <dbReference type="ARBA" id="ARBA00013529"/>
    </source>
</evidence>
<dbReference type="InterPro" id="IPR001041">
    <property type="entry name" value="2Fe-2S_ferredoxin-type"/>
</dbReference>
<dbReference type="InterPro" id="IPR017900">
    <property type="entry name" value="4Fe4S_Fe_S_CS"/>
</dbReference>
<evidence type="ECO:0000313" key="9">
    <source>
        <dbReference type="EMBL" id="MBC6680657.1"/>
    </source>
</evidence>
<evidence type="ECO:0000256" key="3">
    <source>
        <dbReference type="ARBA" id="ARBA00022485"/>
    </source>
</evidence>
<keyword evidence="6" id="KW-0411">Iron-sulfur</keyword>
<evidence type="ECO:0000256" key="6">
    <source>
        <dbReference type="ARBA" id="ARBA00023014"/>
    </source>
</evidence>
<keyword evidence="3" id="KW-0004">4Fe-4S</keyword>
<gene>
    <name evidence="9" type="ORF">H9L42_12580</name>
</gene>
<dbReference type="InterPro" id="IPR036010">
    <property type="entry name" value="2Fe-2S_ferredoxin-like_sf"/>
</dbReference>
<dbReference type="PROSITE" id="PS00198">
    <property type="entry name" value="4FE4S_FER_1"/>
    <property type="match status" value="1"/>
</dbReference>
<proteinExistence type="predicted"/>
<evidence type="ECO:0000256" key="1">
    <source>
        <dbReference type="ARBA" id="ARBA00003532"/>
    </source>
</evidence>
<evidence type="ECO:0000259" key="7">
    <source>
        <dbReference type="PROSITE" id="PS51085"/>
    </source>
</evidence>
<dbReference type="PANTHER" id="PTHR24960">
    <property type="entry name" value="PHOTOSYSTEM I IRON-SULFUR CENTER-RELATED"/>
    <property type="match status" value="1"/>
</dbReference>
<name>A0A923NP32_9FIRM</name>
<keyword evidence="5" id="KW-0408">Iron</keyword>
<protein>
    <recommendedName>
        <fullName evidence="2">Ferredoxin</fullName>
    </recommendedName>
</protein>
<evidence type="ECO:0000259" key="8">
    <source>
        <dbReference type="PROSITE" id="PS51379"/>
    </source>
</evidence>
<reference evidence="9" key="1">
    <citation type="submission" date="2020-08" db="EMBL/GenBank/DDBJ databases">
        <title>Genome public.</title>
        <authorList>
            <person name="Liu C."/>
            <person name="Sun Q."/>
        </authorList>
    </citation>
    <scope>NUCLEOTIDE SEQUENCE</scope>
    <source>
        <strain evidence="9">BX12</strain>
    </source>
</reference>
<accession>A0A923NP32</accession>
<dbReference type="Pfam" id="PF13510">
    <property type="entry name" value="Fer2_4"/>
    <property type="match status" value="1"/>
</dbReference>
<evidence type="ECO:0000256" key="4">
    <source>
        <dbReference type="ARBA" id="ARBA00022723"/>
    </source>
</evidence>
<keyword evidence="10" id="KW-1185">Reference proteome</keyword>
<comment type="function">
    <text evidence="1">Ferredoxins are iron-sulfur proteins that transfer electrons in a wide variety of metabolic reactions.</text>
</comment>
<dbReference type="PROSITE" id="PS51379">
    <property type="entry name" value="4FE4S_FER_2"/>
    <property type="match status" value="2"/>
</dbReference>
<dbReference type="EMBL" id="JACRYT010000016">
    <property type="protein sequence ID" value="MBC6680657.1"/>
    <property type="molecule type" value="Genomic_DNA"/>
</dbReference>
<dbReference type="InterPro" id="IPR050157">
    <property type="entry name" value="PSI_iron-sulfur_center"/>
</dbReference>
<dbReference type="PANTHER" id="PTHR24960:SF84">
    <property type="entry name" value="HYDROGENASE SUBUNIT"/>
    <property type="match status" value="1"/>
</dbReference>
<dbReference type="GO" id="GO:0046872">
    <property type="term" value="F:metal ion binding"/>
    <property type="evidence" value="ECO:0007669"/>
    <property type="project" value="UniProtKB-KW"/>
</dbReference>
<dbReference type="SUPFAM" id="SSF54292">
    <property type="entry name" value="2Fe-2S ferredoxin-like"/>
    <property type="match status" value="1"/>
</dbReference>
<dbReference type="RefSeq" id="WP_187303753.1">
    <property type="nucleotide sequence ID" value="NZ_CBCTON010000005.1"/>
</dbReference>
<dbReference type="SUPFAM" id="SSF54862">
    <property type="entry name" value="4Fe-4S ferredoxins"/>
    <property type="match status" value="1"/>
</dbReference>
<dbReference type="PROSITE" id="PS51085">
    <property type="entry name" value="2FE2S_FER_2"/>
    <property type="match status" value="1"/>
</dbReference>
<dbReference type="CDD" id="cd00207">
    <property type="entry name" value="fer2"/>
    <property type="match status" value="1"/>
</dbReference>
<dbReference type="Proteomes" id="UP000602647">
    <property type="component" value="Unassembled WGS sequence"/>
</dbReference>
<dbReference type="Gene3D" id="3.10.20.740">
    <property type="match status" value="1"/>
</dbReference>
<feature type="domain" description="2Fe-2S ferredoxin-type" evidence="7">
    <location>
        <begin position="1"/>
        <end position="79"/>
    </location>
</feature>
<dbReference type="GO" id="GO:0051539">
    <property type="term" value="F:4 iron, 4 sulfur cluster binding"/>
    <property type="evidence" value="ECO:0007669"/>
    <property type="project" value="UniProtKB-KW"/>
</dbReference>
<comment type="caution">
    <text evidence="9">The sequence shown here is derived from an EMBL/GenBank/DDBJ whole genome shotgun (WGS) entry which is preliminary data.</text>
</comment>
<keyword evidence="4" id="KW-0479">Metal-binding</keyword>
<evidence type="ECO:0000256" key="5">
    <source>
        <dbReference type="ARBA" id="ARBA00023004"/>
    </source>
</evidence>
<sequence>MKIMIDKQEIEAYPEETIMDAARRNGVFIPGLCWDEAVEKTNCCRLCMVETTDGSRKKLVAACAFRVKEGLRVDTDSERVQRIRKTLLRLMYTQAPDNPTIMELMRLCHVTPHPALPLKADSRQCILCRLCVGSCQALGASSISPILRGIEKRIDTPYSKASETCIGCASCARICPTGCIDVEDTPEHRTIWNRQFEWIRCEQCGAIITTKEHFAASTPPGTPALCPVCRRKAQAEVFAKTLGE</sequence>
<evidence type="ECO:0000313" key="10">
    <source>
        <dbReference type="Proteomes" id="UP000602647"/>
    </source>
</evidence>
<organism evidence="9 10">
    <name type="scientific">Zhenpiania hominis</name>
    <dbReference type="NCBI Taxonomy" id="2763644"/>
    <lineage>
        <taxon>Bacteria</taxon>
        <taxon>Bacillati</taxon>
        <taxon>Bacillota</taxon>
        <taxon>Clostridia</taxon>
        <taxon>Peptostreptococcales</taxon>
        <taxon>Anaerovoracaceae</taxon>
        <taxon>Zhenpiania</taxon>
    </lineage>
</organism>
<dbReference type="InterPro" id="IPR017896">
    <property type="entry name" value="4Fe4S_Fe-S-bd"/>
</dbReference>
<dbReference type="Gene3D" id="3.30.70.20">
    <property type="match status" value="1"/>
</dbReference>